<dbReference type="PROSITE" id="PS00887">
    <property type="entry name" value="ILVD_EDD_2"/>
    <property type="match status" value="1"/>
</dbReference>
<evidence type="ECO:0000313" key="18">
    <source>
        <dbReference type="EMBL" id="MDK3020686.1"/>
    </source>
</evidence>
<evidence type="ECO:0000256" key="13">
    <source>
        <dbReference type="ARBA" id="ARBA00029437"/>
    </source>
</evidence>
<dbReference type="Gene3D" id="3.50.30.80">
    <property type="entry name" value="IlvD/EDD C-terminal domain-like"/>
    <property type="match status" value="1"/>
</dbReference>
<keyword evidence="19" id="KW-1185">Reference proteome</keyword>
<evidence type="ECO:0000313" key="19">
    <source>
        <dbReference type="Proteomes" id="UP001243757"/>
    </source>
</evidence>
<comment type="cofactor">
    <cofactor evidence="1 15">
        <name>Mg(2+)</name>
        <dbReference type="ChEBI" id="CHEBI:18420"/>
    </cofactor>
</comment>
<comment type="function">
    <text evidence="15">Functions in the biosynthesis of branched-chain amino acids. Catalyzes the dehydration of (2R,3R)-2,3-dihydroxy-3-methylpentanoate (2,3-dihydroxy-3-methylvalerate) into 2-oxo-3-methylpentanoate (2-oxo-3-methylvalerate) and of (2R)-2,3-dihydroxy-3-methylbutanoate (2,3-dihydroxyisovalerate) into 2-oxo-3-methylbutanoate (2-oxoisovalerate), the penultimate precursor to L-isoleucine and L-valine, respectively.</text>
</comment>
<evidence type="ECO:0000256" key="2">
    <source>
        <dbReference type="ARBA" id="ARBA00006486"/>
    </source>
</evidence>
<feature type="active site" description="Proton acceptor" evidence="15">
    <location>
        <position position="477"/>
    </location>
</feature>
<keyword evidence="6 15" id="KW-0460">Magnesium</keyword>
<dbReference type="NCBIfam" id="NF002068">
    <property type="entry name" value="PRK00911.1"/>
    <property type="match status" value="1"/>
</dbReference>
<keyword evidence="10 15" id="KW-0100">Branched-chain amino acid biosynthesis</keyword>
<keyword evidence="7 15" id="KW-0408">Iron</keyword>
<dbReference type="RefSeq" id="WP_284483247.1">
    <property type="nucleotide sequence ID" value="NZ_JASNJD010000029.1"/>
</dbReference>
<evidence type="ECO:0000256" key="14">
    <source>
        <dbReference type="ARBA" id="ARBA00029490"/>
    </source>
</evidence>
<evidence type="ECO:0000256" key="5">
    <source>
        <dbReference type="ARBA" id="ARBA00022723"/>
    </source>
</evidence>
<evidence type="ECO:0000256" key="7">
    <source>
        <dbReference type="ARBA" id="ARBA00023004"/>
    </source>
</evidence>
<feature type="binding site" evidence="15">
    <location>
        <position position="130"/>
    </location>
    <ligand>
        <name>Mg(2+)</name>
        <dbReference type="ChEBI" id="CHEBI:18420"/>
    </ligand>
</feature>
<dbReference type="InterPro" id="IPR020558">
    <property type="entry name" value="DiOHA_6PGluconate_deHydtase_CS"/>
</dbReference>
<evidence type="ECO:0000256" key="9">
    <source>
        <dbReference type="ARBA" id="ARBA00023239"/>
    </source>
</evidence>
<dbReference type="EMBL" id="JASNJD010000029">
    <property type="protein sequence ID" value="MDK3020686.1"/>
    <property type="molecule type" value="Genomic_DNA"/>
</dbReference>
<reference evidence="18 19" key="1">
    <citation type="submission" date="2023-05" db="EMBL/GenBank/DDBJ databases">
        <title>Pseudodonghicola sp. nov.</title>
        <authorList>
            <person name="Huang J."/>
        </authorList>
    </citation>
    <scope>NUCLEOTIDE SEQUENCE [LARGE SCALE GENOMIC DNA]</scope>
    <source>
        <strain evidence="18 19">IC7</strain>
    </source>
</reference>
<evidence type="ECO:0000256" key="10">
    <source>
        <dbReference type="ARBA" id="ARBA00023304"/>
    </source>
</evidence>
<dbReference type="PROSITE" id="PS00886">
    <property type="entry name" value="ILVD_EDD_1"/>
    <property type="match status" value="1"/>
</dbReference>
<comment type="pathway">
    <text evidence="12 15">Amino-acid biosynthesis; L-valine biosynthesis; L-valine from pyruvate: step 3/4.</text>
</comment>
<evidence type="ECO:0000259" key="16">
    <source>
        <dbReference type="Pfam" id="PF00920"/>
    </source>
</evidence>
<evidence type="ECO:0000256" key="4">
    <source>
        <dbReference type="ARBA" id="ARBA00022714"/>
    </source>
</evidence>
<evidence type="ECO:0000256" key="1">
    <source>
        <dbReference type="ARBA" id="ARBA00001946"/>
    </source>
</evidence>
<evidence type="ECO:0000256" key="11">
    <source>
        <dbReference type="ARBA" id="ARBA00029304"/>
    </source>
</evidence>
<dbReference type="SUPFAM" id="SSF143975">
    <property type="entry name" value="IlvD/EDD N-terminal domain-like"/>
    <property type="match status" value="1"/>
</dbReference>
<keyword evidence="3 15" id="KW-0028">Amino-acid biosynthesis</keyword>
<dbReference type="Pfam" id="PF24877">
    <property type="entry name" value="ILV_EDD_C"/>
    <property type="match status" value="1"/>
</dbReference>
<feature type="domain" description="Dihydroxy-acid/6-phosphogluconate dehydratase N-terminal" evidence="16">
    <location>
        <begin position="41"/>
        <end position="358"/>
    </location>
</feature>
<evidence type="ECO:0000259" key="17">
    <source>
        <dbReference type="Pfam" id="PF24877"/>
    </source>
</evidence>
<evidence type="ECO:0000256" key="15">
    <source>
        <dbReference type="HAMAP-Rule" id="MF_00012"/>
    </source>
</evidence>
<evidence type="ECO:0000256" key="8">
    <source>
        <dbReference type="ARBA" id="ARBA00023014"/>
    </source>
</evidence>
<dbReference type="HAMAP" id="MF_00012">
    <property type="entry name" value="IlvD"/>
    <property type="match status" value="1"/>
</dbReference>
<dbReference type="InterPro" id="IPR037237">
    <property type="entry name" value="IlvD/EDD_N"/>
</dbReference>
<dbReference type="PANTHER" id="PTHR21000:SF5">
    <property type="entry name" value="DIHYDROXY-ACID DEHYDRATASE, MITOCHONDRIAL"/>
    <property type="match status" value="1"/>
</dbReference>
<dbReference type="PANTHER" id="PTHR21000">
    <property type="entry name" value="DIHYDROXY-ACID DEHYDRATASE DAD"/>
    <property type="match status" value="1"/>
</dbReference>
<evidence type="ECO:0000256" key="3">
    <source>
        <dbReference type="ARBA" id="ARBA00022605"/>
    </source>
</evidence>
<dbReference type="InterPro" id="IPR056740">
    <property type="entry name" value="ILV_EDD_C"/>
</dbReference>
<feature type="modified residue" description="N6-carboxylysine" evidence="15">
    <location>
        <position position="131"/>
    </location>
</feature>
<comment type="subunit">
    <text evidence="15">Homodimer.</text>
</comment>
<dbReference type="Pfam" id="PF00920">
    <property type="entry name" value="ILVD_EDD_N"/>
    <property type="match status" value="1"/>
</dbReference>
<feature type="binding site" evidence="15">
    <location>
        <position position="88"/>
    </location>
    <ligand>
        <name>Mg(2+)</name>
        <dbReference type="ChEBI" id="CHEBI:18420"/>
    </ligand>
</feature>
<keyword evidence="8 15" id="KW-0411">Iron-sulfur</keyword>
<feature type="domain" description="Dihydroxy-acid/6-phosphogluconate dehydratase C-terminal" evidence="17">
    <location>
        <begin position="369"/>
        <end position="559"/>
    </location>
</feature>
<evidence type="ECO:0000256" key="6">
    <source>
        <dbReference type="ARBA" id="ARBA00022842"/>
    </source>
</evidence>
<sequence>MTDPKASNRKLRSRITTDGLDRVPHRAFYRGQGLDDDAMARPMIGVVSTAGETSPCNANLGEQARYAYRGVQEAGGTPREFTTISVSDGFSMNHQGMKNSLMSRDLIADSVELVMRGHAYDGLVGYGGCDKNLPALIMAMVRLNTPSVFVFGGSTLPGVYKGKPVSILDTYEGAGAVMTGELTVEELDEMERAAMPTIGACPGQFTANTMGMVSEVLGIAPLGSATMPAVYAERVALGRRAGKMVMEILERGGPLPRDLITRKSLENACAIVAATGGSTNAGMHISAIAHEAGILFTMDDVGAVFERTPLIGNLRPGGAYYALDVHRLGGVPVIIKELIRSGHMHGDTLTITGQTLAEAVADAPAPDGEVIRSVDSPRDSSGGVIVLKGNLAPEGAFIKVAGLKVRVHEGPARVFESEEDCMAAIRKRDYREGDVIIIRNEGPAGGPGMREMLGPTAVIYGQGMGEKVALVTDGRFSGATRGMCIGYLSPEAYNGGPLGLVENGDPIRIDTREARTIDLLVDTEVLEARRKALAARPPRRLAGAHEKYAAQVKSAYYGAITHSGAVDWPIDEVEE</sequence>
<dbReference type="Proteomes" id="UP001243757">
    <property type="component" value="Unassembled WGS sequence"/>
</dbReference>
<organism evidence="18 19">
    <name type="scientific">Pseudodonghicola flavimaris</name>
    <dbReference type="NCBI Taxonomy" id="3050036"/>
    <lineage>
        <taxon>Bacteria</taxon>
        <taxon>Pseudomonadati</taxon>
        <taxon>Pseudomonadota</taxon>
        <taxon>Alphaproteobacteria</taxon>
        <taxon>Rhodobacterales</taxon>
        <taxon>Paracoccaceae</taxon>
        <taxon>Pseudodonghicola</taxon>
    </lineage>
</organism>
<comment type="pathway">
    <text evidence="13 15">Amino-acid biosynthesis; L-isoleucine biosynthesis; L-isoleucine from 2-oxobutanoate: step 3/4.</text>
</comment>
<gene>
    <name evidence="15 18" type="primary">ilvD</name>
    <name evidence="18" type="ORF">QO033_23670</name>
</gene>
<name>A0ABT7F7U7_9RHOB</name>
<comment type="caution">
    <text evidence="15">Lacks conserved residue(s) required for the propagation of feature annotation.</text>
</comment>
<comment type="catalytic activity">
    <reaction evidence="15">
        <text>(2R,3R)-2,3-dihydroxy-3-methylpentanoate = (S)-3-methyl-2-oxopentanoate + H2O</text>
        <dbReference type="Rhea" id="RHEA:27694"/>
        <dbReference type="ChEBI" id="CHEBI:15377"/>
        <dbReference type="ChEBI" id="CHEBI:35146"/>
        <dbReference type="ChEBI" id="CHEBI:49258"/>
        <dbReference type="EC" id="4.2.1.9"/>
    </reaction>
</comment>
<dbReference type="GO" id="GO:0004160">
    <property type="term" value="F:dihydroxy-acid dehydratase activity"/>
    <property type="evidence" value="ECO:0007669"/>
    <property type="project" value="UniProtKB-EC"/>
</dbReference>
<keyword evidence="5 15" id="KW-0479">Metal-binding</keyword>
<feature type="binding site" description="via carbamate group" evidence="15">
    <location>
        <position position="131"/>
    </location>
    <ligand>
        <name>Mg(2+)</name>
        <dbReference type="ChEBI" id="CHEBI:18420"/>
    </ligand>
</feature>
<comment type="cofactor">
    <cofactor evidence="15">
        <name>[2Fe-2S] cluster</name>
        <dbReference type="ChEBI" id="CHEBI:190135"/>
    </cofactor>
    <text evidence="15">Binds 1 [2Fe-2S] cluster per subunit. This cluster acts as a Lewis acid cofactor.</text>
</comment>
<feature type="binding site" evidence="15">
    <location>
        <position position="56"/>
    </location>
    <ligand>
        <name>[2Fe-2S] cluster</name>
        <dbReference type="ChEBI" id="CHEBI:190135"/>
    </ligand>
</feature>
<keyword evidence="9 15" id="KW-0456">Lyase</keyword>
<comment type="catalytic activity">
    <reaction evidence="11">
        <text>(2R)-2,3-dihydroxy-3-methylbutanoate = 3-methyl-2-oxobutanoate + H2O</text>
        <dbReference type="Rhea" id="RHEA:24809"/>
        <dbReference type="ChEBI" id="CHEBI:11851"/>
        <dbReference type="ChEBI" id="CHEBI:15377"/>
        <dbReference type="ChEBI" id="CHEBI:49072"/>
        <dbReference type="EC" id="4.2.1.9"/>
    </reaction>
    <physiologicalReaction direction="left-to-right" evidence="11">
        <dbReference type="Rhea" id="RHEA:24810"/>
    </physiologicalReaction>
</comment>
<protein>
    <recommendedName>
        <fullName evidence="14 15">Dihydroxy-acid dehydratase</fullName>
        <shortName evidence="15">DAD</shortName>
        <ecNumber evidence="14 15">4.2.1.9</ecNumber>
    </recommendedName>
</protein>
<comment type="similarity">
    <text evidence="2 15">Belongs to the IlvD/Edd family.</text>
</comment>
<dbReference type="InterPro" id="IPR050165">
    <property type="entry name" value="DHAD_IlvD/Edd"/>
</dbReference>
<dbReference type="SUPFAM" id="SSF52016">
    <property type="entry name" value="LeuD/IlvD-like"/>
    <property type="match status" value="1"/>
</dbReference>
<dbReference type="InterPro" id="IPR000581">
    <property type="entry name" value="ILV_EDD_N"/>
</dbReference>
<evidence type="ECO:0000256" key="12">
    <source>
        <dbReference type="ARBA" id="ARBA00029436"/>
    </source>
</evidence>
<accession>A0ABT7F7U7</accession>
<keyword evidence="4 15" id="KW-0001">2Fe-2S</keyword>
<dbReference type="InterPro" id="IPR004404">
    <property type="entry name" value="DihydroxyA_deHydtase"/>
</dbReference>
<comment type="caution">
    <text evidence="18">The sequence shown here is derived from an EMBL/GenBank/DDBJ whole genome shotgun (WGS) entry which is preliminary data.</text>
</comment>
<dbReference type="InterPro" id="IPR042096">
    <property type="entry name" value="Dihydro-acid_dehy_C"/>
</dbReference>
<dbReference type="EC" id="4.2.1.9" evidence="14 15"/>
<feature type="binding site" evidence="15">
    <location>
        <position position="451"/>
    </location>
    <ligand>
        <name>Mg(2+)</name>
        <dbReference type="ChEBI" id="CHEBI:18420"/>
    </ligand>
</feature>
<proteinExistence type="inferred from homology"/>